<dbReference type="Proteomes" id="UP000269019">
    <property type="component" value="Chromosome"/>
</dbReference>
<dbReference type="Gene3D" id="3.40.980.10">
    <property type="entry name" value="MoaB/Mog-like domain"/>
    <property type="match status" value="1"/>
</dbReference>
<dbReference type="EC" id="2.7.7.75" evidence="4"/>
<dbReference type="EMBL" id="CP033896">
    <property type="protein sequence ID" value="AZA13432.1"/>
    <property type="molecule type" value="Genomic_DNA"/>
</dbReference>
<organism evidence="4 5">
    <name type="scientific">Corynebacterium choanae</name>
    <dbReference type="NCBI Taxonomy" id="1862358"/>
    <lineage>
        <taxon>Bacteria</taxon>
        <taxon>Bacillati</taxon>
        <taxon>Actinomycetota</taxon>
        <taxon>Actinomycetes</taxon>
        <taxon>Mycobacteriales</taxon>
        <taxon>Corynebacteriaceae</taxon>
        <taxon>Corynebacterium</taxon>
    </lineage>
</organism>
<proteinExistence type="predicted"/>
<feature type="domain" description="MoaB/Mog" evidence="3">
    <location>
        <begin position="15"/>
        <end position="162"/>
    </location>
</feature>
<evidence type="ECO:0000313" key="4">
    <source>
        <dbReference type="EMBL" id="AZA13432.1"/>
    </source>
</evidence>
<keyword evidence="4" id="KW-0808">Transferase</keyword>
<evidence type="ECO:0000256" key="2">
    <source>
        <dbReference type="ARBA" id="ARBA00023150"/>
    </source>
</evidence>
<sequence>MGVDCYPMSESLTAAIVVVSDRIVAGQRDNTVTPLLQDLLAAENITVIDARVIEEGFDPIATTLDELLREQPSLIITAGGTGIGRRNMVPEATALVLATRLAGIEHQVLRKGLDSTPLAGLSRGMIGVTGRDSSATIIANAPSSTGGVKDLAAVLLPLLPNIREGLTREER</sequence>
<evidence type="ECO:0000256" key="1">
    <source>
        <dbReference type="ARBA" id="ARBA00005046"/>
    </source>
</evidence>
<gene>
    <name evidence="4" type="primary">mog</name>
    <name evidence="4" type="ORF">CCHOA_05135</name>
</gene>
<dbReference type="PANTHER" id="PTHR43764:SF1">
    <property type="entry name" value="MOLYBDOPTERIN MOLYBDOTRANSFERASE"/>
    <property type="match status" value="1"/>
</dbReference>
<dbReference type="Pfam" id="PF00994">
    <property type="entry name" value="MoCF_biosynth"/>
    <property type="match status" value="1"/>
</dbReference>
<dbReference type="AlphaFoldDB" id="A0A3G6J6J0"/>
<evidence type="ECO:0000313" key="5">
    <source>
        <dbReference type="Proteomes" id="UP000269019"/>
    </source>
</evidence>
<dbReference type="InterPro" id="IPR036425">
    <property type="entry name" value="MoaB/Mog-like_dom_sf"/>
</dbReference>
<dbReference type="InterPro" id="IPR001453">
    <property type="entry name" value="MoaB/Mog_dom"/>
</dbReference>
<dbReference type="PANTHER" id="PTHR43764">
    <property type="entry name" value="MOLYBDENUM COFACTOR BIOSYNTHESIS"/>
    <property type="match status" value="1"/>
</dbReference>
<protein>
    <submittedName>
        <fullName evidence="4">Molybdopterin adenylyltransferase</fullName>
        <ecNumber evidence="4">2.7.7.75</ecNumber>
    </submittedName>
</protein>
<keyword evidence="2" id="KW-0501">Molybdenum cofactor biosynthesis</keyword>
<keyword evidence="4" id="KW-0548">Nucleotidyltransferase</keyword>
<dbReference type="GO" id="GO:0006777">
    <property type="term" value="P:Mo-molybdopterin cofactor biosynthetic process"/>
    <property type="evidence" value="ECO:0007669"/>
    <property type="project" value="UniProtKB-KW"/>
</dbReference>
<dbReference type="SMART" id="SM00852">
    <property type="entry name" value="MoCF_biosynth"/>
    <property type="match status" value="1"/>
</dbReference>
<dbReference type="InterPro" id="IPR051920">
    <property type="entry name" value="MPT_Adenylyltrnsfr/MoaC-Rel"/>
</dbReference>
<dbReference type="KEGG" id="ccho:CCHOA_05135"/>
<comment type="pathway">
    <text evidence="1">Cofactor biosynthesis; molybdopterin biosynthesis.</text>
</comment>
<keyword evidence="5" id="KW-1185">Reference proteome</keyword>
<reference evidence="4 5" key="1">
    <citation type="submission" date="2018-11" db="EMBL/GenBank/DDBJ databases">
        <authorList>
            <person name="Kleinhagauer T."/>
            <person name="Glaeser S.P."/>
            <person name="Spergser J."/>
            <person name="Ruckert C."/>
            <person name="Kaempfer P."/>
            <person name="Busse H.-J."/>
        </authorList>
    </citation>
    <scope>NUCLEOTIDE SEQUENCE [LARGE SCALE GENOMIC DNA]</scope>
    <source>
        <strain evidence="4 5">200CH</strain>
    </source>
</reference>
<name>A0A3G6J6J0_9CORY</name>
<dbReference type="SUPFAM" id="SSF53218">
    <property type="entry name" value="Molybdenum cofactor biosynthesis proteins"/>
    <property type="match status" value="1"/>
</dbReference>
<dbReference type="GO" id="GO:0061598">
    <property type="term" value="F:molybdopterin adenylyltransferase activity"/>
    <property type="evidence" value="ECO:0007669"/>
    <property type="project" value="UniProtKB-EC"/>
</dbReference>
<accession>A0A3G6J6J0</accession>
<evidence type="ECO:0000259" key="3">
    <source>
        <dbReference type="SMART" id="SM00852"/>
    </source>
</evidence>